<evidence type="ECO:0000256" key="6">
    <source>
        <dbReference type="ARBA" id="ARBA00022908"/>
    </source>
</evidence>
<protein>
    <recommendedName>
        <fullName evidence="12">Integrase catalytic domain-containing protein</fullName>
    </recommendedName>
</protein>
<evidence type="ECO:0000256" key="7">
    <source>
        <dbReference type="ARBA" id="ARBA00022918"/>
    </source>
</evidence>
<keyword evidence="11" id="KW-1185">Reference proteome</keyword>
<dbReference type="OrthoDB" id="413361at2759"/>
<dbReference type="AlphaFoldDB" id="A0A4Y1ZNL4"/>
<dbReference type="GO" id="GO:0046872">
    <property type="term" value="F:metal ion binding"/>
    <property type="evidence" value="ECO:0007669"/>
    <property type="project" value="UniProtKB-KW"/>
</dbReference>
<gene>
    <name evidence="10" type="ORF">AVEN_225148_1</name>
</gene>
<evidence type="ECO:0008006" key="12">
    <source>
        <dbReference type="Google" id="ProtNLM"/>
    </source>
</evidence>
<dbReference type="Gene3D" id="3.30.420.10">
    <property type="entry name" value="Ribonuclease H-like superfamily/Ribonuclease H"/>
    <property type="match status" value="1"/>
</dbReference>
<dbReference type="GO" id="GO:0003964">
    <property type="term" value="F:RNA-directed DNA polymerase activity"/>
    <property type="evidence" value="ECO:0007669"/>
    <property type="project" value="UniProtKB-KW"/>
</dbReference>
<keyword evidence="8" id="KW-0239">DNA-directed DNA polymerase</keyword>
<dbReference type="Proteomes" id="UP000499080">
    <property type="component" value="Unassembled WGS sequence"/>
</dbReference>
<evidence type="ECO:0000256" key="2">
    <source>
        <dbReference type="ARBA" id="ARBA00022723"/>
    </source>
</evidence>
<accession>A0A4Y1ZNL4</accession>
<evidence type="ECO:0000256" key="3">
    <source>
        <dbReference type="ARBA" id="ARBA00022759"/>
    </source>
</evidence>
<dbReference type="PANTHER" id="PTHR42648">
    <property type="entry name" value="TRANSPOSASE, PUTATIVE-RELATED"/>
    <property type="match status" value="1"/>
</dbReference>
<evidence type="ECO:0000256" key="5">
    <source>
        <dbReference type="ARBA" id="ARBA00022842"/>
    </source>
</evidence>
<reference evidence="10 11" key="1">
    <citation type="journal article" date="2019" name="Sci. Rep.">
        <title>Orb-weaving spider Araneus ventricosus genome elucidates the spidroin gene catalogue.</title>
        <authorList>
            <person name="Kono N."/>
            <person name="Nakamura H."/>
            <person name="Ohtoshi R."/>
            <person name="Moran D.A.P."/>
            <person name="Shinohara A."/>
            <person name="Yoshida Y."/>
            <person name="Fujiwara M."/>
            <person name="Mori M."/>
            <person name="Tomita M."/>
            <person name="Arakawa K."/>
        </authorList>
    </citation>
    <scope>NUCLEOTIDE SEQUENCE [LARGE SCALE GENOMIC DNA]</scope>
</reference>
<keyword evidence="9" id="KW-0233">DNA recombination</keyword>
<dbReference type="GO" id="GO:0015074">
    <property type="term" value="P:DNA integration"/>
    <property type="evidence" value="ECO:0007669"/>
    <property type="project" value="UniProtKB-KW"/>
</dbReference>
<organism evidence="10 11">
    <name type="scientific">Araneus ventricosus</name>
    <name type="common">Orbweaver spider</name>
    <name type="synonym">Epeira ventricosa</name>
    <dbReference type="NCBI Taxonomy" id="182803"/>
    <lineage>
        <taxon>Eukaryota</taxon>
        <taxon>Metazoa</taxon>
        <taxon>Ecdysozoa</taxon>
        <taxon>Arthropoda</taxon>
        <taxon>Chelicerata</taxon>
        <taxon>Arachnida</taxon>
        <taxon>Araneae</taxon>
        <taxon>Araneomorphae</taxon>
        <taxon>Entelegynae</taxon>
        <taxon>Araneoidea</taxon>
        <taxon>Araneidae</taxon>
        <taxon>Araneus</taxon>
    </lineage>
</organism>
<keyword evidence="4" id="KW-0378">Hydrolase</keyword>
<keyword evidence="2" id="KW-0479">Metal-binding</keyword>
<keyword evidence="6" id="KW-0229">DNA integration</keyword>
<evidence type="ECO:0000256" key="9">
    <source>
        <dbReference type="ARBA" id="ARBA00023172"/>
    </source>
</evidence>
<name>A0A4Y1ZNL4_ARAVE</name>
<comment type="caution">
    <text evidence="10">The sequence shown here is derived from an EMBL/GenBank/DDBJ whole genome shotgun (WGS) entry which is preliminary data.</text>
</comment>
<sequence length="82" mass="9096">TSKVSAVNGLPNFKNEKLDCEDYKLAKSKRVSFKPIGRMRSTKPLQLINMDVCGSLPVESCGNSKYFLSITDSFSRMVTLSS</sequence>
<keyword evidence="5" id="KW-0460">Magnesium</keyword>
<evidence type="ECO:0000256" key="8">
    <source>
        <dbReference type="ARBA" id="ARBA00022932"/>
    </source>
</evidence>
<keyword evidence="8" id="KW-0808">Transferase</keyword>
<evidence type="ECO:0000256" key="4">
    <source>
        <dbReference type="ARBA" id="ARBA00022801"/>
    </source>
</evidence>
<keyword evidence="8" id="KW-0548">Nucleotidyltransferase</keyword>
<evidence type="ECO:0000313" key="10">
    <source>
        <dbReference type="EMBL" id="GBL60469.1"/>
    </source>
</evidence>
<dbReference type="GO" id="GO:0003676">
    <property type="term" value="F:nucleic acid binding"/>
    <property type="evidence" value="ECO:0007669"/>
    <property type="project" value="InterPro"/>
</dbReference>
<keyword evidence="3" id="KW-0255">Endonuclease</keyword>
<dbReference type="EMBL" id="BGPR01076312">
    <property type="protein sequence ID" value="GBL60469.1"/>
    <property type="molecule type" value="Genomic_DNA"/>
</dbReference>
<dbReference type="GO" id="GO:0004519">
    <property type="term" value="F:endonuclease activity"/>
    <property type="evidence" value="ECO:0007669"/>
    <property type="project" value="UniProtKB-KW"/>
</dbReference>
<dbReference type="InterPro" id="IPR039537">
    <property type="entry name" value="Retrotran_Ty1/copia-like"/>
</dbReference>
<dbReference type="GO" id="GO:0016787">
    <property type="term" value="F:hydrolase activity"/>
    <property type="evidence" value="ECO:0007669"/>
    <property type="project" value="UniProtKB-KW"/>
</dbReference>
<keyword evidence="1" id="KW-0540">Nuclease</keyword>
<dbReference type="GO" id="GO:0003887">
    <property type="term" value="F:DNA-directed DNA polymerase activity"/>
    <property type="evidence" value="ECO:0007669"/>
    <property type="project" value="UniProtKB-KW"/>
</dbReference>
<dbReference type="PANTHER" id="PTHR42648:SF11">
    <property type="entry name" value="TRANSPOSON TY4-P GAG-POL POLYPROTEIN"/>
    <property type="match status" value="1"/>
</dbReference>
<evidence type="ECO:0000313" key="11">
    <source>
        <dbReference type="Proteomes" id="UP000499080"/>
    </source>
</evidence>
<feature type="non-terminal residue" evidence="10">
    <location>
        <position position="1"/>
    </location>
</feature>
<proteinExistence type="predicted"/>
<evidence type="ECO:0000256" key="1">
    <source>
        <dbReference type="ARBA" id="ARBA00022722"/>
    </source>
</evidence>
<dbReference type="GO" id="GO:0006310">
    <property type="term" value="P:DNA recombination"/>
    <property type="evidence" value="ECO:0007669"/>
    <property type="project" value="UniProtKB-KW"/>
</dbReference>
<dbReference type="InterPro" id="IPR036397">
    <property type="entry name" value="RNaseH_sf"/>
</dbReference>
<keyword evidence="7" id="KW-0695">RNA-directed DNA polymerase</keyword>